<accession>A0A8D9BKP8</accession>
<sequence length="275" mass="30856">MRLGDLPRLEHLVVLFQGFHLLFGLHAEFFLSVGRISSHVFGEYLTGHDLVEVVHFGMKFDHIIEGLLDERPDECVHFLYDYINVEQMNFQQFDCVSILVYTAPFFHVNCLVVLEVEGKNVGDDVGKVEESAHNGEVDLGQMSEADLLSVYTDDVAGTTALFTVDSFRDHGEHLHHLLENIAGGVCGEQTSVDDSVPVLGVFGNHEHVRVSEHSLYLRQEGVGVGEQFRNGSPQLEVGVDDLFGSLDTVVAHLEVTNEEYVWYGRELRLTLEPFL</sequence>
<name>A0A8D9BKP8_9HEMI</name>
<organism evidence="1">
    <name type="scientific">Cacopsylla melanoneura</name>
    <dbReference type="NCBI Taxonomy" id="428564"/>
    <lineage>
        <taxon>Eukaryota</taxon>
        <taxon>Metazoa</taxon>
        <taxon>Ecdysozoa</taxon>
        <taxon>Arthropoda</taxon>
        <taxon>Hexapoda</taxon>
        <taxon>Insecta</taxon>
        <taxon>Pterygota</taxon>
        <taxon>Neoptera</taxon>
        <taxon>Paraneoptera</taxon>
        <taxon>Hemiptera</taxon>
        <taxon>Sternorrhyncha</taxon>
        <taxon>Psylloidea</taxon>
        <taxon>Psyllidae</taxon>
        <taxon>Psyllinae</taxon>
        <taxon>Cacopsylla</taxon>
    </lineage>
</organism>
<dbReference type="EMBL" id="HBUF01637376">
    <property type="protein sequence ID" value="CAG6784417.1"/>
    <property type="molecule type" value="Transcribed_RNA"/>
</dbReference>
<protein>
    <submittedName>
        <fullName evidence="1">Uncharacterized protein</fullName>
    </submittedName>
</protein>
<proteinExistence type="predicted"/>
<reference evidence="1" key="1">
    <citation type="submission" date="2021-05" db="EMBL/GenBank/DDBJ databases">
        <authorList>
            <person name="Alioto T."/>
            <person name="Alioto T."/>
            <person name="Gomez Garrido J."/>
        </authorList>
    </citation>
    <scope>NUCLEOTIDE SEQUENCE</scope>
</reference>
<evidence type="ECO:0000313" key="1">
    <source>
        <dbReference type="EMBL" id="CAG6784417.1"/>
    </source>
</evidence>
<dbReference type="AlphaFoldDB" id="A0A8D9BKP8"/>